<sequence length="75" mass="8291">MMLGKDVGIVKVFEATFQTPSASHRQCIRIWSSKRHIEGPTSTKGLALVPPVLTAASNDYFHLEANLIKRCSHTP</sequence>
<evidence type="ECO:0000313" key="1">
    <source>
        <dbReference type="EMBL" id="SEF10885.1"/>
    </source>
</evidence>
<name>A0A1H5PAF9_9MICC</name>
<dbReference type="EMBL" id="FNTV01000002">
    <property type="protein sequence ID" value="SEF10912.1"/>
    <property type="molecule type" value="Genomic_DNA"/>
</dbReference>
<dbReference type="Proteomes" id="UP000182725">
    <property type="component" value="Unassembled WGS sequence"/>
</dbReference>
<protein>
    <submittedName>
        <fullName evidence="1">Uncharacterized protein</fullName>
    </submittedName>
</protein>
<evidence type="ECO:0000313" key="2">
    <source>
        <dbReference type="EMBL" id="SEF10912.1"/>
    </source>
</evidence>
<gene>
    <name evidence="1" type="ORF">SAMN04489740_4044</name>
    <name evidence="2" type="ORF">SAMN04489740_4048</name>
</gene>
<organism evidence="1 3">
    <name type="scientific">Arthrobacter alpinus</name>
    <dbReference type="NCBI Taxonomy" id="656366"/>
    <lineage>
        <taxon>Bacteria</taxon>
        <taxon>Bacillati</taxon>
        <taxon>Actinomycetota</taxon>
        <taxon>Actinomycetes</taxon>
        <taxon>Micrococcales</taxon>
        <taxon>Micrococcaceae</taxon>
        <taxon>Arthrobacter</taxon>
    </lineage>
</organism>
<evidence type="ECO:0000313" key="3">
    <source>
        <dbReference type="Proteomes" id="UP000182725"/>
    </source>
</evidence>
<accession>A0A1H5PAF9</accession>
<dbReference type="EMBL" id="FNTV01000002">
    <property type="protein sequence ID" value="SEF10885.1"/>
    <property type="molecule type" value="Genomic_DNA"/>
</dbReference>
<reference evidence="1 3" key="1">
    <citation type="submission" date="2016-10" db="EMBL/GenBank/DDBJ databases">
        <authorList>
            <person name="de Groot N.N."/>
        </authorList>
    </citation>
    <scope>NUCLEOTIDE SEQUENCE [LARGE SCALE GENOMIC DNA]</scope>
    <source>
        <strain evidence="1 3">DSM 22274</strain>
    </source>
</reference>
<dbReference type="AlphaFoldDB" id="A0A1H5PAF9"/>
<proteinExistence type="predicted"/>